<dbReference type="AlphaFoldDB" id="A0A852ZJB7"/>
<dbReference type="Proteomes" id="UP000579605">
    <property type="component" value="Unassembled WGS sequence"/>
</dbReference>
<dbReference type="InterPro" id="IPR036526">
    <property type="entry name" value="C-N_Hydrolase_sf"/>
</dbReference>
<comment type="caution">
    <text evidence="3">The sequence shown here is derived from an EMBL/GenBank/DDBJ whole genome shotgun (WGS) entry which is preliminary data.</text>
</comment>
<dbReference type="PANTHER" id="PTHR43674:SF16">
    <property type="entry name" value="CARBON-NITROGEN FAMILY, PUTATIVE (AFU_ORTHOLOGUE AFUA_5G02350)-RELATED"/>
    <property type="match status" value="1"/>
</dbReference>
<dbReference type="InterPro" id="IPR003010">
    <property type="entry name" value="C-N_Hydrolase"/>
</dbReference>
<evidence type="ECO:0000256" key="1">
    <source>
        <dbReference type="ARBA" id="ARBA00022801"/>
    </source>
</evidence>
<evidence type="ECO:0000313" key="3">
    <source>
        <dbReference type="EMBL" id="NYH92225.1"/>
    </source>
</evidence>
<dbReference type="Gene3D" id="3.60.110.10">
    <property type="entry name" value="Carbon-nitrogen hydrolase"/>
    <property type="match status" value="1"/>
</dbReference>
<gene>
    <name evidence="3" type="ORF">F4554_004863</name>
</gene>
<accession>A0A852ZJB7</accession>
<evidence type="ECO:0000259" key="2">
    <source>
        <dbReference type="PROSITE" id="PS50263"/>
    </source>
</evidence>
<keyword evidence="1 3" id="KW-0378">Hydrolase</keyword>
<dbReference type="InterPro" id="IPR050345">
    <property type="entry name" value="Aliph_Amidase/BUP"/>
</dbReference>
<dbReference type="Pfam" id="PF00795">
    <property type="entry name" value="CN_hydrolase"/>
    <property type="match status" value="1"/>
</dbReference>
<dbReference type="EMBL" id="JACBZH010000001">
    <property type="protein sequence ID" value="NYH92225.1"/>
    <property type="molecule type" value="Genomic_DNA"/>
</dbReference>
<dbReference type="CDD" id="cd07197">
    <property type="entry name" value="nitrilase"/>
    <property type="match status" value="1"/>
</dbReference>
<keyword evidence="4" id="KW-1185">Reference proteome</keyword>
<protein>
    <submittedName>
        <fullName evidence="3">Putative amidohydrolase</fullName>
    </submittedName>
</protein>
<sequence>MTPERATTRLPRKVVVGTTIFGGGREYPGLAERARELSELVDRMAAQARTSWDGPGQGLDLAVLPETVLTPDAELPADRSIAMGDHAFDVLRAAAQRHHTYLIVPLDVREPGPSPTVPAYSNAAVLLDRRGHVVGTYRKAHPVGVRPSGTLEGGILPGRDVPVFECDFGRLGIQICWDVVYDDGWAELGRLGAEIVAWPSASPATILPAAHAARHRYHVISSTPRDNATVYEPTGMVAGRITEPGSVLVHQLDLSHVLLGWSPALREGAALREKFGDRVGFHYDAREDIGLFWSNDPDLSIDEMVGSFDLEPIDAQIARNRRQRVHAWDASTSGGGQLP</sequence>
<dbReference type="PROSITE" id="PS50263">
    <property type="entry name" value="CN_HYDROLASE"/>
    <property type="match status" value="1"/>
</dbReference>
<name>A0A852ZJB7_9ACTN</name>
<organism evidence="3 4">
    <name type="scientific">Actinopolymorpha rutila</name>
    <dbReference type="NCBI Taxonomy" id="446787"/>
    <lineage>
        <taxon>Bacteria</taxon>
        <taxon>Bacillati</taxon>
        <taxon>Actinomycetota</taxon>
        <taxon>Actinomycetes</taxon>
        <taxon>Propionibacteriales</taxon>
        <taxon>Actinopolymorphaceae</taxon>
        <taxon>Actinopolymorpha</taxon>
    </lineage>
</organism>
<dbReference type="PANTHER" id="PTHR43674">
    <property type="entry name" value="NITRILASE C965.09-RELATED"/>
    <property type="match status" value="1"/>
</dbReference>
<dbReference type="RefSeq" id="WP_179789677.1">
    <property type="nucleotide sequence ID" value="NZ_BAAARR010000005.1"/>
</dbReference>
<dbReference type="SUPFAM" id="SSF56317">
    <property type="entry name" value="Carbon-nitrogen hydrolase"/>
    <property type="match status" value="1"/>
</dbReference>
<feature type="domain" description="CN hydrolase" evidence="2">
    <location>
        <begin position="14"/>
        <end position="339"/>
    </location>
</feature>
<evidence type="ECO:0000313" key="4">
    <source>
        <dbReference type="Proteomes" id="UP000579605"/>
    </source>
</evidence>
<dbReference type="GO" id="GO:0016811">
    <property type="term" value="F:hydrolase activity, acting on carbon-nitrogen (but not peptide) bonds, in linear amides"/>
    <property type="evidence" value="ECO:0007669"/>
    <property type="project" value="TreeGrafter"/>
</dbReference>
<proteinExistence type="predicted"/>
<reference evidence="3 4" key="1">
    <citation type="submission" date="2020-07" db="EMBL/GenBank/DDBJ databases">
        <title>Sequencing the genomes of 1000 actinobacteria strains.</title>
        <authorList>
            <person name="Klenk H.-P."/>
        </authorList>
    </citation>
    <scope>NUCLEOTIDE SEQUENCE [LARGE SCALE GENOMIC DNA]</scope>
    <source>
        <strain evidence="3 4">DSM 18448</strain>
    </source>
</reference>